<feature type="domain" description="NAD(P)-binding" evidence="1">
    <location>
        <begin position="7"/>
        <end position="202"/>
    </location>
</feature>
<dbReference type="RefSeq" id="WP_087511641.1">
    <property type="nucleotide sequence ID" value="NZ_CP032134.1"/>
</dbReference>
<dbReference type="CDD" id="cd05244">
    <property type="entry name" value="BVR-B_like_SDR_a"/>
    <property type="match status" value="1"/>
</dbReference>
<dbReference type="Pfam" id="PF13460">
    <property type="entry name" value="NAD_binding_10"/>
    <property type="match status" value="1"/>
</dbReference>
<evidence type="ECO:0000313" key="3">
    <source>
        <dbReference type="Proteomes" id="UP000263753"/>
    </source>
</evidence>
<evidence type="ECO:0000259" key="1">
    <source>
        <dbReference type="Pfam" id="PF13460"/>
    </source>
</evidence>
<evidence type="ECO:0000313" key="2">
    <source>
        <dbReference type="EMBL" id="AXY56548.1"/>
    </source>
</evidence>
<dbReference type="SUPFAM" id="SSF51735">
    <property type="entry name" value="NAD(P)-binding Rossmann-fold domains"/>
    <property type="match status" value="1"/>
</dbReference>
<dbReference type="EMBL" id="CP032134">
    <property type="protein sequence ID" value="AXY56548.1"/>
    <property type="molecule type" value="Genomic_DNA"/>
</dbReference>
<proteinExistence type="predicted"/>
<organism evidence="2 3">
    <name type="scientific">Acinetobacter chinensis</name>
    <dbReference type="NCBI Taxonomy" id="2004650"/>
    <lineage>
        <taxon>Bacteria</taxon>
        <taxon>Pseudomonadati</taxon>
        <taxon>Pseudomonadota</taxon>
        <taxon>Gammaproteobacteria</taxon>
        <taxon>Moraxellales</taxon>
        <taxon>Moraxellaceae</taxon>
        <taxon>Acinetobacter</taxon>
    </lineage>
</organism>
<dbReference type="AlphaFoldDB" id="A0A3B7LVG1"/>
<reference evidence="3" key="1">
    <citation type="submission" date="2018-09" db="EMBL/GenBank/DDBJ databases">
        <title>The complete genome of Acinetobacter sp. strain WCHAc010005.</title>
        <authorList>
            <person name="Hu Y."/>
            <person name="Long H."/>
            <person name="Feng Y."/>
            <person name="Zong Z."/>
        </authorList>
    </citation>
    <scope>NUCLEOTIDE SEQUENCE [LARGE SCALE GENOMIC DNA]</scope>
    <source>
        <strain evidence="3">WCHAc010005</strain>
    </source>
</reference>
<dbReference type="InterPro" id="IPR051606">
    <property type="entry name" value="Polyketide_Oxido-like"/>
</dbReference>
<sequence>MKIALIGGTGYAGSALLEELVKRNYQVKAIVRQEGRIAVTENIQPTVADVLNKKQLEQAFEDVDAVISAYNPGWDNPNIFNDFMQGSHNILNAAKAADVKRLLIVGGAGSLYIAPGEQLIDSPSFPKEIYNGANGARVLLDELKQEHDLNWTMISPPIAFSIHHPGTRTGQYRLGTDFPLMDGDQPGAISAPDLAVALIDELEKGQFIKERFTVAY</sequence>
<dbReference type="PANTHER" id="PTHR43355">
    <property type="entry name" value="FLAVIN REDUCTASE (NADPH)"/>
    <property type="match status" value="1"/>
</dbReference>
<dbReference type="Gene3D" id="3.40.50.720">
    <property type="entry name" value="NAD(P)-binding Rossmann-like Domain"/>
    <property type="match status" value="1"/>
</dbReference>
<dbReference type="InterPro" id="IPR016040">
    <property type="entry name" value="NAD(P)-bd_dom"/>
</dbReference>
<dbReference type="KEGG" id="achi:CDG60_08200"/>
<gene>
    <name evidence="2" type="ORF">CDG60_08200</name>
</gene>
<protein>
    <submittedName>
        <fullName evidence="2">NAD-dependent epimerase/dehydratase family protein</fullName>
    </submittedName>
</protein>
<accession>A0A3B7LVG1</accession>
<dbReference type="Proteomes" id="UP000263753">
    <property type="component" value="Chromosome"/>
</dbReference>
<dbReference type="InterPro" id="IPR036291">
    <property type="entry name" value="NAD(P)-bd_dom_sf"/>
</dbReference>
<dbReference type="PANTHER" id="PTHR43355:SF2">
    <property type="entry name" value="FLAVIN REDUCTASE (NADPH)"/>
    <property type="match status" value="1"/>
</dbReference>
<name>A0A3B7LVG1_9GAMM</name>
<dbReference type="GO" id="GO:0016646">
    <property type="term" value="F:oxidoreductase activity, acting on the CH-NH group of donors, NAD or NADP as acceptor"/>
    <property type="evidence" value="ECO:0007669"/>
    <property type="project" value="TreeGrafter"/>
</dbReference>